<dbReference type="AlphaFoldDB" id="A0A176QGC6"/>
<dbReference type="EMBL" id="LQZG01000001">
    <property type="protein sequence ID" value="OAB88763.1"/>
    <property type="molecule type" value="Genomic_DNA"/>
</dbReference>
<dbReference type="Proteomes" id="UP000076976">
    <property type="component" value="Unassembled WGS sequence"/>
</dbReference>
<evidence type="ECO:0000313" key="2">
    <source>
        <dbReference type="Proteomes" id="UP000076976"/>
    </source>
</evidence>
<evidence type="ECO:0000313" key="1">
    <source>
        <dbReference type="EMBL" id="OAB88763.1"/>
    </source>
</evidence>
<organism evidence="1 2">
    <name type="scientific">Janibacter melonis</name>
    <dbReference type="NCBI Taxonomy" id="262209"/>
    <lineage>
        <taxon>Bacteria</taxon>
        <taxon>Bacillati</taxon>
        <taxon>Actinomycetota</taxon>
        <taxon>Actinomycetes</taxon>
        <taxon>Micrococcales</taxon>
        <taxon>Intrasporangiaceae</taxon>
        <taxon>Janibacter</taxon>
    </lineage>
</organism>
<accession>A0A176QGC6</accession>
<keyword evidence="2" id="KW-1185">Reference proteome</keyword>
<dbReference type="RefSeq" id="WP_068271212.1">
    <property type="nucleotide sequence ID" value="NZ_LQZG01000001.1"/>
</dbReference>
<protein>
    <submittedName>
        <fullName evidence="1">Uncharacterized protein</fullName>
    </submittedName>
</protein>
<comment type="caution">
    <text evidence="1">The sequence shown here is derived from an EMBL/GenBank/DDBJ whole genome shotgun (WGS) entry which is preliminary data.</text>
</comment>
<reference evidence="1 2" key="1">
    <citation type="submission" date="2016-01" db="EMBL/GenBank/DDBJ databases">
        <title>Janibacter melonis strain CD11_4 genome sequencing and assembly.</title>
        <authorList>
            <person name="Nair G.R."/>
            <person name="Kaur G."/>
            <person name="Chander A.M."/>
            <person name="Mayilraj S."/>
        </authorList>
    </citation>
    <scope>NUCLEOTIDE SEQUENCE [LARGE SCALE GENOMIC DNA]</scope>
    <source>
        <strain evidence="1 2">CD11-4</strain>
    </source>
</reference>
<sequence length="165" mass="18111">MLRPQRRRHPHGLIPVEGLVPAPGCPEKTLADLVLGLAMDQRAFGPRQLMVAFGAEDGRFLGLHYCTRTDPPDDALRACLWHFDHNGRGGEQRAAAVVLCDEAVVVGPPAASFTAQFEAGRLLAAEHDVHLVDWVACDDEQFRFARMRPSGPTPEPGWWDVPLAS</sequence>
<dbReference type="STRING" id="262209.AWH69_02985"/>
<proteinExistence type="predicted"/>
<gene>
    <name evidence="1" type="ORF">AWH69_02985</name>
</gene>
<name>A0A176QGC6_9MICO</name>